<accession>A0ABY7G3K9</accession>
<keyword evidence="3" id="KW-1185">Reference proteome</keyword>
<protein>
    <submittedName>
        <fullName evidence="2">Uncharacterized protein</fullName>
    </submittedName>
</protein>
<name>A0ABY7G3K9_MYAAR</name>
<proteinExistence type="predicted"/>
<reference evidence="2" key="1">
    <citation type="submission" date="2022-11" db="EMBL/GenBank/DDBJ databases">
        <title>Centuries of genome instability and evolution in soft-shell clam transmissible cancer (bioRxiv).</title>
        <authorList>
            <person name="Hart S.F.M."/>
            <person name="Yonemitsu M.A."/>
            <person name="Giersch R.M."/>
            <person name="Beal B.F."/>
            <person name="Arriagada G."/>
            <person name="Davis B.W."/>
            <person name="Ostrander E.A."/>
            <person name="Goff S.P."/>
            <person name="Metzger M.J."/>
        </authorList>
    </citation>
    <scope>NUCLEOTIDE SEQUENCE</scope>
    <source>
        <strain evidence="2">MELC-2E11</strain>
        <tissue evidence="2">Siphon/mantle</tissue>
    </source>
</reference>
<gene>
    <name evidence="2" type="ORF">MAR_002606</name>
</gene>
<keyword evidence="1" id="KW-0175">Coiled coil</keyword>
<sequence>MYFFQLQDSIEAKMESNRPRLQKFSDLSTMVLTEEEQQMFRDENLYPHATVIINNTNRKEEEIEAHKKENIKLLETIRDQKEVLLKARLNERTLRESEEELRNLKEDLDEELKLQVQRLNKSEENVNKLDNVNHSITMELSEKEEEIKRLTTELEMVQQRCSMFITNLRFKFCRIHAKLCVLGKLVYMVSPWRLQSNMWRWYTDAVKNLPVYVQL</sequence>
<evidence type="ECO:0000313" key="2">
    <source>
        <dbReference type="EMBL" id="WAR29038.1"/>
    </source>
</evidence>
<dbReference type="EMBL" id="CP111027">
    <property type="protein sequence ID" value="WAR29038.1"/>
    <property type="molecule type" value="Genomic_DNA"/>
</dbReference>
<feature type="coiled-coil region" evidence="1">
    <location>
        <begin position="56"/>
        <end position="160"/>
    </location>
</feature>
<evidence type="ECO:0000313" key="3">
    <source>
        <dbReference type="Proteomes" id="UP001164746"/>
    </source>
</evidence>
<dbReference type="Proteomes" id="UP001164746">
    <property type="component" value="Chromosome 16"/>
</dbReference>
<evidence type="ECO:0000256" key="1">
    <source>
        <dbReference type="SAM" id="Coils"/>
    </source>
</evidence>
<organism evidence="2 3">
    <name type="scientific">Mya arenaria</name>
    <name type="common">Soft-shell clam</name>
    <dbReference type="NCBI Taxonomy" id="6604"/>
    <lineage>
        <taxon>Eukaryota</taxon>
        <taxon>Metazoa</taxon>
        <taxon>Spiralia</taxon>
        <taxon>Lophotrochozoa</taxon>
        <taxon>Mollusca</taxon>
        <taxon>Bivalvia</taxon>
        <taxon>Autobranchia</taxon>
        <taxon>Heteroconchia</taxon>
        <taxon>Euheterodonta</taxon>
        <taxon>Imparidentia</taxon>
        <taxon>Neoheterodontei</taxon>
        <taxon>Myida</taxon>
        <taxon>Myoidea</taxon>
        <taxon>Myidae</taxon>
        <taxon>Mya</taxon>
    </lineage>
</organism>